<dbReference type="EMBL" id="CADCUC010000437">
    <property type="protein sequence ID" value="CAA9346576.1"/>
    <property type="molecule type" value="Genomic_DNA"/>
</dbReference>
<reference evidence="2" key="1">
    <citation type="submission" date="2020-02" db="EMBL/GenBank/DDBJ databases">
        <authorList>
            <person name="Meier V. D."/>
        </authorList>
    </citation>
    <scope>NUCLEOTIDE SEQUENCE</scope>
    <source>
        <strain evidence="2">AVDCRST_MAG90</strain>
    </source>
</reference>
<gene>
    <name evidence="2" type="ORF">AVDCRST_MAG90-2204</name>
</gene>
<dbReference type="AlphaFoldDB" id="A0A6J4M1H0"/>
<evidence type="ECO:0000313" key="2">
    <source>
        <dbReference type="EMBL" id="CAA9346576.1"/>
    </source>
</evidence>
<keyword evidence="2" id="KW-0560">Oxidoreductase</keyword>
<feature type="compositionally biased region" description="Basic residues" evidence="1">
    <location>
        <begin position="23"/>
        <end position="32"/>
    </location>
</feature>
<feature type="region of interest" description="Disordered" evidence="1">
    <location>
        <begin position="119"/>
        <end position="175"/>
    </location>
</feature>
<feature type="non-terminal residue" evidence="2">
    <location>
        <position position="1"/>
    </location>
</feature>
<dbReference type="GO" id="GO:0016491">
    <property type="term" value="F:oxidoreductase activity"/>
    <property type="evidence" value="ECO:0007669"/>
    <property type="project" value="UniProtKB-KW"/>
</dbReference>
<feature type="compositionally biased region" description="Basic and acidic residues" evidence="1">
    <location>
        <begin position="33"/>
        <end position="43"/>
    </location>
</feature>
<feature type="non-terminal residue" evidence="2">
    <location>
        <position position="283"/>
    </location>
</feature>
<name>A0A6J4M1H0_9HYPH</name>
<feature type="compositionally biased region" description="Basic and acidic residues" evidence="1">
    <location>
        <begin position="119"/>
        <end position="138"/>
    </location>
</feature>
<protein>
    <submittedName>
        <fullName evidence="2">Cytochrome c oxidase polypeptide III</fullName>
        <ecNumber evidence="2">1.9.3.1</ecNumber>
    </submittedName>
</protein>
<feature type="region of interest" description="Disordered" evidence="1">
    <location>
        <begin position="62"/>
        <end position="87"/>
    </location>
</feature>
<dbReference type="EC" id="1.9.3.1" evidence="2"/>
<feature type="compositionally biased region" description="Polar residues" evidence="1">
    <location>
        <begin position="1"/>
        <end position="10"/>
    </location>
</feature>
<organism evidence="2">
    <name type="scientific">uncultured Microvirga sp</name>
    <dbReference type="NCBI Taxonomy" id="412392"/>
    <lineage>
        <taxon>Bacteria</taxon>
        <taxon>Pseudomonadati</taxon>
        <taxon>Pseudomonadota</taxon>
        <taxon>Alphaproteobacteria</taxon>
        <taxon>Hyphomicrobiales</taxon>
        <taxon>Methylobacteriaceae</taxon>
        <taxon>Microvirga</taxon>
        <taxon>environmental samples</taxon>
    </lineage>
</organism>
<proteinExistence type="predicted"/>
<feature type="region of interest" description="Disordered" evidence="1">
    <location>
        <begin position="1"/>
        <end position="45"/>
    </location>
</feature>
<sequence length="283" mass="31439">GRGPRQTSRLPSGRSEPVAADRRHLRLRHGGRRRDDHEADRAGRAVCLRRRHPRRALHHAELVAERHQRGHPRGPPHPRGADPPPLRHDHVHRLGGDVLRRVVLGLFRRLALPERPLADSARRDARRGVAAQGHRDLRPVAPAAAQHPDPLDLGHHRHLGPPRPAAQRPQGPEMGPVADHRAGRAVHRGAGLRVHPRGLWVQRLDLRRDFLHGDRLPRRACADRHDLSRGVPVAGLPGPLQPTPASRLRVRGLVLALRGRGVAVPVRGHLCLGVRVGRRGRPL</sequence>
<accession>A0A6J4M1H0</accession>
<evidence type="ECO:0000256" key="1">
    <source>
        <dbReference type="SAM" id="MobiDB-lite"/>
    </source>
</evidence>